<keyword evidence="3" id="KW-1185">Reference proteome</keyword>
<dbReference type="EMBL" id="SWKU01000016">
    <property type="protein sequence ID" value="KAF2999699.1"/>
    <property type="molecule type" value="Genomic_DNA"/>
</dbReference>
<comment type="caution">
    <text evidence="2">The sequence shown here is derived from an EMBL/GenBank/DDBJ whole genome shotgun (WGS) entry which is preliminary data.</text>
</comment>
<protein>
    <submittedName>
        <fullName evidence="2">Uncharacterized protein</fullName>
    </submittedName>
</protein>
<dbReference type="OrthoDB" id="2559882at2759"/>
<organism evidence="2 3">
    <name type="scientific">Curvularia kusanoi</name>
    <name type="common">Cochliobolus kusanoi</name>
    <dbReference type="NCBI Taxonomy" id="90978"/>
    <lineage>
        <taxon>Eukaryota</taxon>
        <taxon>Fungi</taxon>
        <taxon>Dikarya</taxon>
        <taxon>Ascomycota</taxon>
        <taxon>Pezizomycotina</taxon>
        <taxon>Dothideomycetes</taxon>
        <taxon>Pleosporomycetidae</taxon>
        <taxon>Pleosporales</taxon>
        <taxon>Pleosporineae</taxon>
        <taxon>Pleosporaceae</taxon>
        <taxon>Curvularia</taxon>
    </lineage>
</organism>
<proteinExistence type="predicted"/>
<evidence type="ECO:0000313" key="3">
    <source>
        <dbReference type="Proteomes" id="UP000801428"/>
    </source>
</evidence>
<dbReference type="Proteomes" id="UP000801428">
    <property type="component" value="Unassembled WGS sequence"/>
</dbReference>
<dbReference type="AlphaFoldDB" id="A0A9P4TAT0"/>
<feature type="region of interest" description="Disordered" evidence="1">
    <location>
        <begin position="24"/>
        <end position="118"/>
    </location>
</feature>
<sequence length="118" mass="12605">MSSAALKLRTFTRPIVRTTPIFRNTIRMSSTNEYGQGKSHATGDSAVPKKVQEAAPSGLEEALPDSVHPTGGKADQSTSRTHAKDDGDASIVPKKIQEILPESVERAVPNAIHDTGDK</sequence>
<reference evidence="2" key="1">
    <citation type="submission" date="2019-04" db="EMBL/GenBank/DDBJ databases">
        <title>Sequencing of skin fungus with MAO and IRED activity.</title>
        <authorList>
            <person name="Marsaioli A.J."/>
            <person name="Bonatto J.M.C."/>
            <person name="Reis Junior O."/>
        </authorList>
    </citation>
    <scope>NUCLEOTIDE SEQUENCE</scope>
    <source>
        <strain evidence="2">30M1</strain>
    </source>
</reference>
<name>A0A9P4TAT0_CURKU</name>
<evidence type="ECO:0000256" key="1">
    <source>
        <dbReference type="SAM" id="MobiDB-lite"/>
    </source>
</evidence>
<gene>
    <name evidence="2" type="ORF">E8E13_002840</name>
</gene>
<evidence type="ECO:0000313" key="2">
    <source>
        <dbReference type="EMBL" id="KAF2999699.1"/>
    </source>
</evidence>
<accession>A0A9P4TAT0</accession>